<dbReference type="GO" id="GO:0030332">
    <property type="term" value="F:cyclin binding"/>
    <property type="evidence" value="ECO:0007669"/>
    <property type="project" value="TreeGrafter"/>
</dbReference>
<dbReference type="GO" id="GO:0000151">
    <property type="term" value="C:ubiquitin ligase complex"/>
    <property type="evidence" value="ECO:0007669"/>
    <property type="project" value="TreeGrafter"/>
</dbReference>
<dbReference type="PANTHER" id="PTHR31531:SF2">
    <property type="entry name" value="E3 UBIQUITIN-PROTEIN LIGASE E3D"/>
    <property type="match status" value="1"/>
</dbReference>
<dbReference type="PANTHER" id="PTHR31531">
    <property type="entry name" value="E3 UBIQUITIN-PROTEIN LIGASE E3D FAMILY MEMBER"/>
    <property type="match status" value="1"/>
</dbReference>
<evidence type="ECO:0000313" key="2">
    <source>
        <dbReference type="Proteomes" id="UP000780801"/>
    </source>
</evidence>
<dbReference type="GO" id="GO:0043161">
    <property type="term" value="P:proteasome-mediated ubiquitin-dependent protein catabolic process"/>
    <property type="evidence" value="ECO:0007669"/>
    <property type="project" value="TreeGrafter"/>
</dbReference>
<proteinExistence type="predicted"/>
<dbReference type="EMBL" id="JAABOA010000952">
    <property type="protein sequence ID" value="KAF9582711.1"/>
    <property type="molecule type" value="Genomic_DNA"/>
</dbReference>
<dbReference type="Proteomes" id="UP000780801">
    <property type="component" value="Unassembled WGS sequence"/>
</dbReference>
<dbReference type="GO" id="GO:0006513">
    <property type="term" value="P:protein monoubiquitination"/>
    <property type="evidence" value="ECO:0007669"/>
    <property type="project" value="TreeGrafter"/>
</dbReference>
<organism evidence="1 2">
    <name type="scientific">Lunasporangiospora selenospora</name>
    <dbReference type="NCBI Taxonomy" id="979761"/>
    <lineage>
        <taxon>Eukaryota</taxon>
        <taxon>Fungi</taxon>
        <taxon>Fungi incertae sedis</taxon>
        <taxon>Mucoromycota</taxon>
        <taxon>Mortierellomycotina</taxon>
        <taxon>Mortierellomycetes</taxon>
        <taxon>Mortierellales</taxon>
        <taxon>Mortierellaceae</taxon>
        <taxon>Lunasporangiospora</taxon>
    </lineage>
</organism>
<dbReference type="OrthoDB" id="66510at2759"/>
<dbReference type="InterPro" id="IPR019193">
    <property type="entry name" value="UBQ-conj_enz_E2-bd_prot"/>
</dbReference>
<accession>A0A9P6FXV0</accession>
<evidence type="ECO:0000313" key="1">
    <source>
        <dbReference type="EMBL" id="KAF9582711.1"/>
    </source>
</evidence>
<dbReference type="GO" id="GO:0005829">
    <property type="term" value="C:cytosol"/>
    <property type="evidence" value="ECO:0007669"/>
    <property type="project" value="TreeGrafter"/>
</dbReference>
<dbReference type="Pfam" id="PF09814">
    <property type="entry name" value="HECT_2"/>
    <property type="match status" value="1"/>
</dbReference>
<dbReference type="GO" id="GO:0051865">
    <property type="term" value="P:protein autoubiquitination"/>
    <property type="evidence" value="ECO:0007669"/>
    <property type="project" value="TreeGrafter"/>
</dbReference>
<dbReference type="AlphaFoldDB" id="A0A9P6FXV0"/>
<comment type="caution">
    <text evidence="1">The sequence shown here is derived from an EMBL/GenBank/DDBJ whole genome shotgun (WGS) entry which is preliminary data.</text>
</comment>
<gene>
    <name evidence="1" type="ORF">BGW38_010861</name>
</gene>
<dbReference type="GO" id="GO:0031624">
    <property type="term" value="F:ubiquitin conjugating enzyme binding"/>
    <property type="evidence" value="ECO:0007669"/>
    <property type="project" value="TreeGrafter"/>
</dbReference>
<sequence length="474" mass="53245">MPSSLDAKRIKYYAEYHSKIHAIALSLQVPPSGLTCRITPDAVEFAALGNDISENERSLSSIQLPSKVFPTRTTLDPITNDSTLLTLKLAAIPNTSITDHAQTEGLSRTSLSKAAPAEFPVAPLPAAELQGLRNIVCRCCENMLLKSHPSVNKAQDSIQTQGSEELKQDGGPLHRVVDLPSEHWQELVDCWMCHEEDFKELREGDLGARLGQALVGGTYLLIHASDVDQSAVSIESDARAVDWTRGVKRRWRPLACSRCLNPVGDGWYQSRKEDGTDLELIQAKFHKYMVCFEGNDNTGVSLRKTVPPQLFTSYVAAEIFEAARHHATYRFILQDRLKGTDMLLLWMVNWDSTILSNHTFDNDNSICWDDSLTPSISRSWTSEPHSSRRVMKVLYLAHPSLEKQHREDSTELAKKLEVWERWQGDHGVERLEFHKQFALGLLTGLTQSAVSQPPTLNNANIPSMEGMQMSYFEY</sequence>
<dbReference type="GO" id="GO:0005634">
    <property type="term" value="C:nucleus"/>
    <property type="evidence" value="ECO:0007669"/>
    <property type="project" value="TreeGrafter"/>
</dbReference>
<name>A0A9P6FXV0_9FUNG</name>
<reference evidence="1" key="1">
    <citation type="journal article" date="2020" name="Fungal Divers.">
        <title>Resolving the Mortierellaceae phylogeny through synthesis of multi-gene phylogenetics and phylogenomics.</title>
        <authorList>
            <person name="Vandepol N."/>
            <person name="Liber J."/>
            <person name="Desiro A."/>
            <person name="Na H."/>
            <person name="Kennedy M."/>
            <person name="Barry K."/>
            <person name="Grigoriev I.V."/>
            <person name="Miller A.N."/>
            <person name="O'Donnell K."/>
            <person name="Stajich J.E."/>
            <person name="Bonito G."/>
        </authorList>
    </citation>
    <scope>NUCLEOTIDE SEQUENCE</scope>
    <source>
        <strain evidence="1">KOD1015</strain>
    </source>
</reference>
<dbReference type="GO" id="GO:0000209">
    <property type="term" value="P:protein polyubiquitination"/>
    <property type="evidence" value="ECO:0007669"/>
    <property type="project" value="TreeGrafter"/>
</dbReference>
<dbReference type="GO" id="GO:0061630">
    <property type="term" value="F:ubiquitin protein ligase activity"/>
    <property type="evidence" value="ECO:0007669"/>
    <property type="project" value="TreeGrafter"/>
</dbReference>
<keyword evidence="2" id="KW-1185">Reference proteome</keyword>
<protein>
    <submittedName>
        <fullName evidence="1">Uncharacterized protein</fullName>
    </submittedName>
</protein>